<dbReference type="OrthoDB" id="6155932at2759"/>
<feature type="domain" description="Mutator-like transposase" evidence="1">
    <location>
        <begin position="2"/>
        <end position="144"/>
    </location>
</feature>
<dbReference type="EMBL" id="CAJOBZ010000068">
    <property type="protein sequence ID" value="CAF4944104.1"/>
    <property type="molecule type" value="Genomic_DNA"/>
</dbReference>
<accession>A0A821XK72</accession>
<dbReference type="Pfam" id="PF20700">
    <property type="entry name" value="Mutator"/>
    <property type="match status" value="1"/>
</dbReference>
<comment type="caution">
    <text evidence="2">The sequence shown here is derived from an EMBL/GenBank/DDBJ whole genome shotgun (WGS) entry which is preliminary data.</text>
</comment>
<evidence type="ECO:0000259" key="1">
    <source>
        <dbReference type="Pfam" id="PF20700"/>
    </source>
</evidence>
<dbReference type="AlphaFoldDB" id="A0A821XK72"/>
<reference evidence="2" key="1">
    <citation type="submission" date="2021-02" db="EMBL/GenBank/DDBJ databases">
        <authorList>
            <person name="Steward A R."/>
        </authorList>
    </citation>
    <scope>NUCLEOTIDE SEQUENCE</scope>
</reference>
<keyword evidence="3" id="KW-1185">Reference proteome</keyword>
<dbReference type="Proteomes" id="UP000663880">
    <property type="component" value="Unassembled WGS sequence"/>
</dbReference>
<sequence length="162" mass="18333">MGFRTKKILFIGVRNSYCCICAVAAKGKTEVPAHKCYKNWFGPSTQMETDAIVEGFKISVSMHGLKYTKLIGDGDSSVCNALKDAIPYGPNVYISLYISKIECSNHLMKNYSNKLRKIVKKCEKRNGPVPVTLRKTLRLDLDYLLRSSYMLTNCPFFQRSAK</sequence>
<organism evidence="2 3">
    <name type="scientific">Pieris macdunnoughi</name>
    <dbReference type="NCBI Taxonomy" id="345717"/>
    <lineage>
        <taxon>Eukaryota</taxon>
        <taxon>Metazoa</taxon>
        <taxon>Ecdysozoa</taxon>
        <taxon>Arthropoda</taxon>
        <taxon>Hexapoda</taxon>
        <taxon>Insecta</taxon>
        <taxon>Pterygota</taxon>
        <taxon>Neoptera</taxon>
        <taxon>Endopterygota</taxon>
        <taxon>Lepidoptera</taxon>
        <taxon>Glossata</taxon>
        <taxon>Ditrysia</taxon>
        <taxon>Papilionoidea</taxon>
        <taxon>Pieridae</taxon>
        <taxon>Pierinae</taxon>
        <taxon>Pieris</taxon>
    </lineage>
</organism>
<gene>
    <name evidence="2" type="ORF">PMACD_LOCUS15007</name>
</gene>
<evidence type="ECO:0000313" key="2">
    <source>
        <dbReference type="EMBL" id="CAF4944104.1"/>
    </source>
</evidence>
<dbReference type="InterPro" id="IPR049012">
    <property type="entry name" value="Mutator_transp_dom"/>
</dbReference>
<name>A0A821XK72_9NEOP</name>
<protein>
    <recommendedName>
        <fullName evidence="1">Mutator-like transposase domain-containing protein</fullName>
    </recommendedName>
</protein>
<proteinExistence type="predicted"/>
<evidence type="ECO:0000313" key="3">
    <source>
        <dbReference type="Proteomes" id="UP000663880"/>
    </source>
</evidence>